<evidence type="ECO:0000313" key="3">
    <source>
        <dbReference type="Proteomes" id="UP001500320"/>
    </source>
</evidence>
<feature type="region of interest" description="Disordered" evidence="1">
    <location>
        <begin position="107"/>
        <end position="139"/>
    </location>
</feature>
<accession>A0ABP6N2S3</accession>
<sequence length="139" mass="15162">MTLVEAGTRALVGAIFGPTSQGETGYARRLPHLRDGSYLTMIGTVKVRIIDVQIAVTCADGTVFTGSYRLATTLTDARRYPAATLTGLYHQRWEHGSAHLRVAPHPHERAHPALRRPRRTRAGDAVGAHALPTPQEDTM</sequence>
<evidence type="ECO:0000256" key="1">
    <source>
        <dbReference type="SAM" id="MobiDB-lite"/>
    </source>
</evidence>
<gene>
    <name evidence="2" type="ORF">GCM10010466_25940</name>
</gene>
<comment type="caution">
    <text evidence="2">The sequence shown here is derived from an EMBL/GenBank/DDBJ whole genome shotgun (WGS) entry which is preliminary data.</text>
</comment>
<evidence type="ECO:0000313" key="2">
    <source>
        <dbReference type="EMBL" id="GAA3134099.1"/>
    </source>
</evidence>
<proteinExistence type="predicted"/>
<organism evidence="2 3">
    <name type="scientific">Planomonospora alba</name>
    <dbReference type="NCBI Taxonomy" id="161354"/>
    <lineage>
        <taxon>Bacteria</taxon>
        <taxon>Bacillati</taxon>
        <taxon>Actinomycetota</taxon>
        <taxon>Actinomycetes</taxon>
        <taxon>Streptosporangiales</taxon>
        <taxon>Streptosporangiaceae</taxon>
        <taxon>Planomonospora</taxon>
    </lineage>
</organism>
<name>A0ABP6N2S3_9ACTN</name>
<dbReference type="Proteomes" id="UP001500320">
    <property type="component" value="Unassembled WGS sequence"/>
</dbReference>
<reference evidence="3" key="1">
    <citation type="journal article" date="2019" name="Int. J. Syst. Evol. Microbiol.">
        <title>The Global Catalogue of Microorganisms (GCM) 10K type strain sequencing project: providing services to taxonomists for standard genome sequencing and annotation.</title>
        <authorList>
            <consortium name="The Broad Institute Genomics Platform"/>
            <consortium name="The Broad Institute Genome Sequencing Center for Infectious Disease"/>
            <person name="Wu L."/>
            <person name="Ma J."/>
        </authorList>
    </citation>
    <scope>NUCLEOTIDE SEQUENCE [LARGE SCALE GENOMIC DNA]</scope>
    <source>
        <strain evidence="3">JCM 9373</strain>
    </source>
</reference>
<protein>
    <submittedName>
        <fullName evidence="2">Uncharacterized protein</fullName>
    </submittedName>
</protein>
<keyword evidence="3" id="KW-1185">Reference proteome</keyword>
<dbReference type="EMBL" id="BAAAUT010000017">
    <property type="protein sequence ID" value="GAA3134099.1"/>
    <property type="molecule type" value="Genomic_DNA"/>
</dbReference>